<gene>
    <name evidence="3" type="ordered locus">Despr_1101</name>
</gene>
<sequence>MKRNVFLLLILLLAGCATLSREQCQQGDWFGIGMTDGLGGEQASRLEQHVRACAEYGLPVDRQHYFAGRDQGLREYCRYANAFVTGLAGSRYQHVCPPAIDATFAHYNQAAYEVYRIKQELASVDGQISSVEDRLRDSGLSKDRRRELRQELRELDRRYDRLRADLHDSQRYLEHLMDESRSRHSP</sequence>
<keyword evidence="2" id="KW-0732">Signal</keyword>
<name>A0A7U3YL47_DESPD</name>
<accession>A0A7U3YL47</accession>
<reference evidence="3 4" key="1">
    <citation type="journal article" date="2011" name="Stand. Genomic Sci.">
        <title>Complete genome sequence of Desulfobulbus propionicus type strain (1pr3).</title>
        <authorList>
            <person name="Pagani I."/>
            <person name="Lapidus A."/>
            <person name="Nolan M."/>
            <person name="Lucas S."/>
            <person name="Hammon N."/>
            <person name="Deshpande S."/>
            <person name="Cheng J.F."/>
            <person name="Chertkov O."/>
            <person name="Davenport K."/>
            <person name="Tapia R."/>
            <person name="Han C."/>
            <person name="Goodwin L."/>
            <person name="Pitluck S."/>
            <person name="Liolios K."/>
            <person name="Mavromatis K."/>
            <person name="Ivanova N."/>
            <person name="Mikhailova N."/>
            <person name="Pati A."/>
            <person name="Chen A."/>
            <person name="Palaniappan K."/>
            <person name="Land M."/>
            <person name="Hauser L."/>
            <person name="Chang Y.J."/>
            <person name="Jeffries C.D."/>
            <person name="Detter J.C."/>
            <person name="Brambilla E."/>
            <person name="Kannan K.P."/>
            <person name="Djao O.D."/>
            <person name="Rohde M."/>
            <person name="Pukall R."/>
            <person name="Spring S."/>
            <person name="Goker M."/>
            <person name="Sikorski J."/>
            <person name="Woyke T."/>
            <person name="Bristow J."/>
            <person name="Eisen J.A."/>
            <person name="Markowitz V."/>
            <person name="Hugenholtz P."/>
            <person name="Kyrpides N.C."/>
            <person name="Klenk H.P."/>
        </authorList>
    </citation>
    <scope>NUCLEOTIDE SEQUENCE [LARGE SCALE GENOMIC DNA]</scope>
    <source>
        <strain evidence="4">ATCC 33891 / DSM 2032 / 1pr3</strain>
    </source>
</reference>
<dbReference type="KEGG" id="dpr:Despr_1101"/>
<dbReference type="InterPro" id="IPR021242">
    <property type="entry name" value="DUF2799"/>
</dbReference>
<keyword evidence="4" id="KW-1185">Reference proteome</keyword>
<evidence type="ECO:0000313" key="4">
    <source>
        <dbReference type="Proteomes" id="UP000006365"/>
    </source>
</evidence>
<dbReference type="Proteomes" id="UP000006365">
    <property type="component" value="Chromosome"/>
</dbReference>
<proteinExistence type="predicted"/>
<evidence type="ECO:0008006" key="5">
    <source>
        <dbReference type="Google" id="ProtNLM"/>
    </source>
</evidence>
<dbReference type="EMBL" id="CP002364">
    <property type="protein sequence ID" value="ADW17273.1"/>
    <property type="molecule type" value="Genomic_DNA"/>
</dbReference>
<feature type="coiled-coil region" evidence="1">
    <location>
        <begin position="145"/>
        <end position="179"/>
    </location>
</feature>
<feature type="chain" id="PRO_5030792632" description="DUF2799 domain-containing protein" evidence="2">
    <location>
        <begin position="20"/>
        <end position="186"/>
    </location>
</feature>
<evidence type="ECO:0000256" key="2">
    <source>
        <dbReference type="SAM" id="SignalP"/>
    </source>
</evidence>
<evidence type="ECO:0000313" key="3">
    <source>
        <dbReference type="EMBL" id="ADW17273.1"/>
    </source>
</evidence>
<dbReference type="RefSeq" id="WP_015723816.1">
    <property type="nucleotide sequence ID" value="NC_014972.1"/>
</dbReference>
<protein>
    <recommendedName>
        <fullName evidence="5">DUF2799 domain-containing protein</fullName>
    </recommendedName>
</protein>
<dbReference type="AlphaFoldDB" id="A0A7U3YL47"/>
<keyword evidence="1" id="KW-0175">Coiled coil</keyword>
<organism evidence="3 4">
    <name type="scientific">Desulfobulbus propionicus (strain ATCC 33891 / DSM 2032 / VKM B-1956 / 1pr3)</name>
    <dbReference type="NCBI Taxonomy" id="577650"/>
    <lineage>
        <taxon>Bacteria</taxon>
        <taxon>Pseudomonadati</taxon>
        <taxon>Thermodesulfobacteriota</taxon>
        <taxon>Desulfobulbia</taxon>
        <taxon>Desulfobulbales</taxon>
        <taxon>Desulfobulbaceae</taxon>
        <taxon>Desulfobulbus</taxon>
    </lineage>
</organism>
<feature type="signal peptide" evidence="2">
    <location>
        <begin position="1"/>
        <end position="19"/>
    </location>
</feature>
<evidence type="ECO:0000256" key="1">
    <source>
        <dbReference type="SAM" id="Coils"/>
    </source>
</evidence>
<dbReference type="Pfam" id="PF10973">
    <property type="entry name" value="DUF2799"/>
    <property type="match status" value="1"/>
</dbReference>
<dbReference type="PROSITE" id="PS51257">
    <property type="entry name" value="PROKAR_LIPOPROTEIN"/>
    <property type="match status" value="1"/>
</dbReference>